<dbReference type="PANTHER" id="PTHR11814">
    <property type="entry name" value="SULFATE TRANSPORTER"/>
    <property type="match status" value="1"/>
</dbReference>
<name>A0ABS6MZE5_9GAMM</name>
<dbReference type="CDD" id="cd07042">
    <property type="entry name" value="STAS_SulP_like_sulfate_transporter"/>
    <property type="match status" value="1"/>
</dbReference>
<sequence>MGKAQHGRFSRGLQRLAPGLAALLAYRRRDLPGDLVAGVSVAAVALPVGVAYAQLAGFSPVVGLYASILPLLVYALFGTSRQLIVGPDAATCALVASALVPLAAGDGELYLSLSVALAGLTGVFCILASFIRLGALADFLSKPILVGFLNGVSVHILAGQLGKLAGVSVAAPGVVPAAVQLLEQYADFHWPTLLVGLSAFAVLLLSPRLLPRLPAALVTLVVAAVVVAVFRLDQLGVTVVGAVPAGLPELKLPAVPWELLDELVAAALGVALVSFSSMMLTARSFAAKNHYEIDADRELAALGAANIAAALTQSFAISGADSRTAMSDAAGGRTQLAGVIAALTIAVVLLFLSGPLRFVPIAALAAVLIMASISLLDVRGLVLLLRFSRIEFVFAMLATLGVIWVGAIKAILVVLVLSLIRFVRLSSRPRVDVLGKVAGISGFHHLANHPQATTWPGLLLLRFNAPVVFFNANYFRQQVEHAVERAGAGLHWLVLDAMPITQMDVTGYLAVEELRATLRQQGVQLVVAGRYQELMAWRKAHALEDDDTLYFPTMRKAVKAFLEWQEGGDAEEA</sequence>
<feature type="transmembrane region" description="Helical" evidence="5">
    <location>
        <begin position="298"/>
        <end position="316"/>
    </location>
</feature>
<protein>
    <submittedName>
        <fullName evidence="7">Sulfate permease</fullName>
    </submittedName>
</protein>
<dbReference type="NCBIfam" id="TIGR00815">
    <property type="entry name" value="sulP"/>
    <property type="match status" value="1"/>
</dbReference>
<proteinExistence type="predicted"/>
<evidence type="ECO:0000256" key="3">
    <source>
        <dbReference type="ARBA" id="ARBA00022989"/>
    </source>
</evidence>
<keyword evidence="3 5" id="KW-1133">Transmembrane helix</keyword>
<dbReference type="InterPro" id="IPR011547">
    <property type="entry name" value="SLC26A/SulP_dom"/>
</dbReference>
<feature type="transmembrane region" description="Helical" evidence="5">
    <location>
        <begin position="188"/>
        <end position="205"/>
    </location>
</feature>
<evidence type="ECO:0000256" key="5">
    <source>
        <dbReference type="SAM" id="Phobius"/>
    </source>
</evidence>
<dbReference type="Pfam" id="PF00916">
    <property type="entry name" value="Sulfate_transp"/>
    <property type="match status" value="1"/>
</dbReference>
<feature type="transmembrane region" description="Helical" evidence="5">
    <location>
        <begin position="361"/>
        <end position="387"/>
    </location>
</feature>
<dbReference type="InterPro" id="IPR002645">
    <property type="entry name" value="STAS_dom"/>
</dbReference>
<comment type="caution">
    <text evidence="7">The sequence shown here is derived from an EMBL/GenBank/DDBJ whole genome shotgun (WGS) entry which is preliminary data.</text>
</comment>
<feature type="transmembrane region" description="Helical" evidence="5">
    <location>
        <begin position="336"/>
        <end position="354"/>
    </location>
</feature>
<keyword evidence="8" id="KW-1185">Reference proteome</keyword>
<feature type="transmembrane region" description="Helical" evidence="5">
    <location>
        <begin position="84"/>
        <end position="104"/>
    </location>
</feature>
<evidence type="ECO:0000259" key="6">
    <source>
        <dbReference type="PROSITE" id="PS50801"/>
    </source>
</evidence>
<comment type="subcellular location">
    <subcellularLocation>
        <location evidence="1">Membrane</location>
        <topology evidence="1">Multi-pass membrane protein</topology>
    </subcellularLocation>
</comment>
<evidence type="ECO:0000313" key="8">
    <source>
        <dbReference type="Proteomes" id="UP000813068"/>
    </source>
</evidence>
<dbReference type="Pfam" id="PF01740">
    <property type="entry name" value="STAS"/>
    <property type="match status" value="1"/>
</dbReference>
<dbReference type="InterPro" id="IPR001902">
    <property type="entry name" value="SLC26A/SulP_fam"/>
</dbReference>
<evidence type="ECO:0000313" key="7">
    <source>
        <dbReference type="EMBL" id="MBV2134170.1"/>
    </source>
</evidence>
<feature type="domain" description="STAS" evidence="6">
    <location>
        <begin position="448"/>
        <end position="561"/>
    </location>
</feature>
<feature type="transmembrane region" description="Helical" evidence="5">
    <location>
        <begin position="393"/>
        <end position="420"/>
    </location>
</feature>
<dbReference type="InterPro" id="IPR018045">
    <property type="entry name" value="S04_transporter_CS"/>
</dbReference>
<evidence type="ECO:0000256" key="2">
    <source>
        <dbReference type="ARBA" id="ARBA00022692"/>
    </source>
</evidence>
<feature type="transmembrane region" description="Helical" evidence="5">
    <location>
        <begin position="35"/>
        <end position="52"/>
    </location>
</feature>
<dbReference type="PROSITE" id="PS50801">
    <property type="entry name" value="STAS"/>
    <property type="match status" value="1"/>
</dbReference>
<dbReference type="PROSITE" id="PS01130">
    <property type="entry name" value="SLC26A"/>
    <property type="match status" value="1"/>
</dbReference>
<dbReference type="Proteomes" id="UP000813068">
    <property type="component" value="Unassembled WGS sequence"/>
</dbReference>
<gene>
    <name evidence="7" type="primary">sulP</name>
    <name evidence="7" type="ORF">KRX52_15430</name>
</gene>
<organism evidence="7 8">
    <name type="scientific">Geopseudomonas aromaticivorans</name>
    <dbReference type="NCBI Taxonomy" id="2849492"/>
    <lineage>
        <taxon>Bacteria</taxon>
        <taxon>Pseudomonadati</taxon>
        <taxon>Pseudomonadota</taxon>
        <taxon>Gammaproteobacteria</taxon>
        <taxon>Pseudomonadales</taxon>
        <taxon>Pseudomonadaceae</taxon>
        <taxon>Geopseudomonas</taxon>
    </lineage>
</organism>
<evidence type="ECO:0000256" key="1">
    <source>
        <dbReference type="ARBA" id="ARBA00004141"/>
    </source>
</evidence>
<dbReference type="EMBL" id="JAHRGL010000049">
    <property type="protein sequence ID" value="MBV2134170.1"/>
    <property type="molecule type" value="Genomic_DNA"/>
</dbReference>
<keyword evidence="2 5" id="KW-0812">Transmembrane</keyword>
<feature type="transmembrane region" description="Helical" evidence="5">
    <location>
        <begin position="263"/>
        <end position="286"/>
    </location>
</feature>
<evidence type="ECO:0000256" key="4">
    <source>
        <dbReference type="ARBA" id="ARBA00023136"/>
    </source>
</evidence>
<feature type="transmembrane region" description="Helical" evidence="5">
    <location>
        <begin position="217"/>
        <end position="243"/>
    </location>
</feature>
<accession>A0ABS6MZE5</accession>
<feature type="transmembrane region" description="Helical" evidence="5">
    <location>
        <begin position="58"/>
        <end position="77"/>
    </location>
</feature>
<feature type="transmembrane region" description="Helical" evidence="5">
    <location>
        <begin position="110"/>
        <end position="131"/>
    </location>
</feature>
<reference evidence="7 8" key="1">
    <citation type="submission" date="2021-06" db="EMBL/GenBank/DDBJ databases">
        <title>Differences between aerobic and microaerobic xylene degrading microbial communities.</title>
        <authorList>
            <person name="Banerjee S."/>
            <person name="Tancsics A."/>
        </authorList>
    </citation>
    <scope>NUCLEOTIDE SEQUENCE [LARGE SCALE GENOMIC DNA]</scope>
    <source>
        <strain evidence="7 8">MAP12</strain>
    </source>
</reference>
<keyword evidence="4 5" id="KW-0472">Membrane</keyword>
<feature type="transmembrane region" description="Helical" evidence="5">
    <location>
        <begin position="143"/>
        <end position="162"/>
    </location>
</feature>
<dbReference type="RefSeq" id="WP_217682606.1">
    <property type="nucleotide sequence ID" value="NZ_JAHRGL010000049.1"/>
</dbReference>